<organism evidence="1 2">
    <name type="scientific">Rhodococcus opacus</name>
    <name type="common">Nocardia opaca</name>
    <dbReference type="NCBI Taxonomy" id="37919"/>
    <lineage>
        <taxon>Bacteria</taxon>
        <taxon>Bacillati</taxon>
        <taxon>Actinomycetota</taxon>
        <taxon>Actinomycetes</taxon>
        <taxon>Mycobacteriales</taxon>
        <taxon>Nocardiaceae</taxon>
        <taxon>Rhodococcus</taxon>
    </lineage>
</organism>
<gene>
    <name evidence="1" type="ORF">EP51_17590</name>
</gene>
<dbReference type="RefSeq" id="WP_120659708.1">
    <property type="nucleotide sequence ID" value="NZ_CP008947.1"/>
</dbReference>
<reference evidence="1 2" key="1">
    <citation type="submission" date="2014-07" db="EMBL/GenBank/DDBJ databases">
        <title>Genome Sequence of Rhodococcus opacus Strain R7, a Biodegrader of Mono- and Polycyclic Aromatic Hydrocarbons.</title>
        <authorList>
            <person name="Di Gennaro P."/>
            <person name="Zampolli J."/>
            <person name="Presti I."/>
            <person name="Cappelletti M."/>
            <person name="D'Ursi P."/>
            <person name="Orro A."/>
            <person name="Mezzelani A."/>
            <person name="Milanesi L."/>
        </authorList>
    </citation>
    <scope>NUCLEOTIDE SEQUENCE [LARGE SCALE GENOMIC DNA]</scope>
    <source>
        <strain evidence="1 2">R7</strain>
    </source>
</reference>
<name>A0A076EJJ2_RHOOP</name>
<dbReference type="AlphaFoldDB" id="A0A076EJJ2"/>
<accession>A0A076EJJ2</accession>
<proteinExistence type="predicted"/>
<dbReference type="EMBL" id="CP008947">
    <property type="protein sequence ID" value="AII06325.1"/>
    <property type="molecule type" value="Genomic_DNA"/>
</dbReference>
<dbReference type="InterPro" id="IPR032710">
    <property type="entry name" value="NTF2-like_dom_sf"/>
</dbReference>
<evidence type="ECO:0000313" key="2">
    <source>
        <dbReference type="Proteomes" id="UP000028488"/>
    </source>
</evidence>
<dbReference type="eggNOG" id="ENOG5032WBQ">
    <property type="taxonomic scope" value="Bacteria"/>
</dbReference>
<dbReference type="Proteomes" id="UP000028488">
    <property type="component" value="Chromosome"/>
</dbReference>
<protein>
    <submittedName>
        <fullName evidence="1">Uncharacterized protein</fullName>
    </submittedName>
</protein>
<sequence>MGSATDLNETTSATPVLVAWFAIMDSDDPDRVLNMITDDFRMSVQFSTGGGNAAEFVGDRAGLVEYLQQREKSVLVHEILAGARVGEVELALGRTTRNGDFEASFNTSAQLDGSGRVRRLLICRTPEISFPL</sequence>
<dbReference type="SUPFAM" id="SSF54427">
    <property type="entry name" value="NTF2-like"/>
    <property type="match status" value="1"/>
</dbReference>
<evidence type="ECO:0000313" key="1">
    <source>
        <dbReference type="EMBL" id="AII06325.1"/>
    </source>
</evidence>